<reference evidence="1" key="1">
    <citation type="journal article" date="2015" name="Nature">
        <title>Complex archaea that bridge the gap between prokaryotes and eukaryotes.</title>
        <authorList>
            <person name="Spang A."/>
            <person name="Saw J.H."/>
            <person name="Jorgensen S.L."/>
            <person name="Zaremba-Niedzwiedzka K."/>
            <person name="Martijn J."/>
            <person name="Lind A.E."/>
            <person name="van Eijk R."/>
            <person name="Schleper C."/>
            <person name="Guy L."/>
            <person name="Ettema T.J."/>
        </authorList>
    </citation>
    <scope>NUCLEOTIDE SEQUENCE</scope>
</reference>
<feature type="non-terminal residue" evidence="1">
    <location>
        <position position="66"/>
    </location>
</feature>
<evidence type="ECO:0000313" key="1">
    <source>
        <dbReference type="EMBL" id="KKK78343.1"/>
    </source>
</evidence>
<dbReference type="EMBL" id="LAZR01054531">
    <property type="protein sequence ID" value="KKK78343.1"/>
    <property type="molecule type" value="Genomic_DNA"/>
</dbReference>
<gene>
    <name evidence="1" type="ORF">LCGC14_2844540</name>
</gene>
<dbReference type="AlphaFoldDB" id="A0A0F8YAA8"/>
<protein>
    <submittedName>
        <fullName evidence="1">Uncharacterized protein</fullName>
    </submittedName>
</protein>
<name>A0A0F8YAA8_9ZZZZ</name>
<comment type="caution">
    <text evidence="1">The sequence shown here is derived from an EMBL/GenBank/DDBJ whole genome shotgun (WGS) entry which is preliminary data.</text>
</comment>
<sequence length="66" mass="7775">MMGEWNIKCSGCKKMLPITDYKDVDCGYGVYRKSSCCKACNSLMDKKRWEYNKKWLAFQKKVHGIK</sequence>
<organism evidence="1">
    <name type="scientific">marine sediment metagenome</name>
    <dbReference type="NCBI Taxonomy" id="412755"/>
    <lineage>
        <taxon>unclassified sequences</taxon>
        <taxon>metagenomes</taxon>
        <taxon>ecological metagenomes</taxon>
    </lineage>
</organism>
<proteinExistence type="predicted"/>
<accession>A0A0F8YAA8</accession>